<name>A0ABN9LW85_9NEOB</name>
<evidence type="ECO:0000313" key="1">
    <source>
        <dbReference type="EMBL" id="CAJ0950120.1"/>
    </source>
</evidence>
<comment type="caution">
    <text evidence="1">The sequence shown here is derived from an EMBL/GenBank/DDBJ whole genome shotgun (WGS) entry which is preliminary data.</text>
</comment>
<evidence type="ECO:0000313" key="2">
    <source>
        <dbReference type="Proteomes" id="UP001176940"/>
    </source>
</evidence>
<gene>
    <name evidence="1" type="ORF">RIMI_LOCUS12882633</name>
</gene>
<proteinExistence type="predicted"/>
<keyword evidence="2" id="KW-1185">Reference proteome</keyword>
<dbReference type="Proteomes" id="UP001176940">
    <property type="component" value="Unassembled WGS sequence"/>
</dbReference>
<protein>
    <submittedName>
        <fullName evidence="1">Uncharacterized protein</fullName>
    </submittedName>
</protein>
<organism evidence="1 2">
    <name type="scientific">Ranitomeya imitator</name>
    <name type="common">mimic poison frog</name>
    <dbReference type="NCBI Taxonomy" id="111125"/>
    <lineage>
        <taxon>Eukaryota</taxon>
        <taxon>Metazoa</taxon>
        <taxon>Chordata</taxon>
        <taxon>Craniata</taxon>
        <taxon>Vertebrata</taxon>
        <taxon>Euteleostomi</taxon>
        <taxon>Amphibia</taxon>
        <taxon>Batrachia</taxon>
        <taxon>Anura</taxon>
        <taxon>Neobatrachia</taxon>
        <taxon>Hyloidea</taxon>
        <taxon>Dendrobatidae</taxon>
        <taxon>Dendrobatinae</taxon>
        <taxon>Ranitomeya</taxon>
    </lineage>
</organism>
<dbReference type="PANTHER" id="PTHR21301">
    <property type="entry name" value="REVERSE TRANSCRIPTASE"/>
    <property type="match status" value="1"/>
</dbReference>
<dbReference type="EMBL" id="CAUEEQ010031118">
    <property type="protein sequence ID" value="CAJ0950120.1"/>
    <property type="molecule type" value="Genomic_DNA"/>
</dbReference>
<accession>A0ABN9LW85</accession>
<dbReference type="PANTHER" id="PTHR21301:SF12">
    <property type="match status" value="1"/>
</dbReference>
<reference evidence="1" key="1">
    <citation type="submission" date="2023-07" db="EMBL/GenBank/DDBJ databases">
        <authorList>
            <person name="Stuckert A."/>
        </authorList>
    </citation>
    <scope>NUCLEOTIDE SEQUENCE</scope>
</reference>
<sequence length="259" mass="30092">MHFFALKRSSKKRKCETSLNSVRWGRCSVSSIRYVCMCGPLQTERFQLEVKYLIEEALLSGIIDQKLADYLIVEYLIVPILYTLPKIHKDLCNPPRCPIVSGRRSLLNKVAILLDRILPKFAMIAPSYTRDTSDFIRSLEDVRVDESTFLVSFNVVSLYTLIEHERGLFAVHMMLAGSDMAPECTWFTLALFEFILRRNYFLFGDDYYLHHCGTAMGSNVAPTYANIYMAVLEGEHVYKSPFWHIVRNWRRYVDNVSFV</sequence>